<dbReference type="EMBL" id="ODYU01001797">
    <property type="protein sequence ID" value="SOQ38492.1"/>
    <property type="molecule type" value="Genomic_DNA"/>
</dbReference>
<accession>A0A2H1VDL2</accession>
<proteinExistence type="predicted"/>
<name>A0A2H1VDL2_SPOFR</name>
<organism evidence="1">
    <name type="scientific">Spodoptera frugiperda</name>
    <name type="common">Fall armyworm</name>
    <dbReference type="NCBI Taxonomy" id="7108"/>
    <lineage>
        <taxon>Eukaryota</taxon>
        <taxon>Metazoa</taxon>
        <taxon>Ecdysozoa</taxon>
        <taxon>Arthropoda</taxon>
        <taxon>Hexapoda</taxon>
        <taxon>Insecta</taxon>
        <taxon>Pterygota</taxon>
        <taxon>Neoptera</taxon>
        <taxon>Endopterygota</taxon>
        <taxon>Lepidoptera</taxon>
        <taxon>Glossata</taxon>
        <taxon>Ditrysia</taxon>
        <taxon>Noctuoidea</taxon>
        <taxon>Noctuidae</taxon>
        <taxon>Amphipyrinae</taxon>
        <taxon>Spodoptera</taxon>
    </lineage>
</organism>
<dbReference type="AlphaFoldDB" id="A0A2H1VDL2"/>
<gene>
    <name evidence="1" type="ORF">SFRICE_020167</name>
</gene>
<protein>
    <submittedName>
        <fullName evidence="1">SFRICE_020167</fullName>
    </submittedName>
</protein>
<evidence type="ECO:0000313" key="1">
    <source>
        <dbReference type="EMBL" id="SOQ38492.1"/>
    </source>
</evidence>
<sequence length="80" mass="8872">MCSLLAGFTTPMESVGTGHTLLKITSYVQPDPVAQTWWSLAEQVDPDIAWSLVECHGVVVRRQFPRAQEVMGRESRVASL</sequence>
<reference evidence="1" key="1">
    <citation type="submission" date="2016-07" db="EMBL/GenBank/DDBJ databases">
        <authorList>
            <person name="Bretaudeau A."/>
        </authorList>
    </citation>
    <scope>NUCLEOTIDE SEQUENCE</scope>
    <source>
        <strain evidence="1">Rice</strain>
        <tissue evidence="1">Whole body</tissue>
    </source>
</reference>